<keyword evidence="3" id="KW-1185">Reference proteome</keyword>
<reference evidence="2" key="1">
    <citation type="submission" date="2017-07" db="EMBL/GenBank/DDBJ databases">
        <title>Taro Niue Genome Assembly and Annotation.</title>
        <authorList>
            <person name="Atibalentja N."/>
            <person name="Keating K."/>
            <person name="Fields C.J."/>
        </authorList>
    </citation>
    <scope>NUCLEOTIDE SEQUENCE</scope>
    <source>
        <strain evidence="2">Niue_2</strain>
        <tissue evidence="2">Leaf</tissue>
    </source>
</reference>
<protein>
    <submittedName>
        <fullName evidence="2">Uncharacterized protein</fullName>
    </submittedName>
</protein>
<proteinExistence type="predicted"/>
<evidence type="ECO:0000256" key="1">
    <source>
        <dbReference type="SAM" id="SignalP"/>
    </source>
</evidence>
<dbReference type="InterPro" id="IPR038821">
    <property type="entry name" value="CLE45-like"/>
</dbReference>
<name>A0A843VT71_COLES</name>
<gene>
    <name evidence="2" type="ORF">Taro_029413</name>
</gene>
<dbReference type="EMBL" id="NMUH01001952">
    <property type="protein sequence ID" value="MQL96730.1"/>
    <property type="molecule type" value="Genomic_DNA"/>
</dbReference>
<dbReference type="AlphaFoldDB" id="A0A843VT71"/>
<dbReference type="PANTHER" id="PTHR36726">
    <property type="entry name" value="CLAVATA3/ESR (CLE)-RELATED PROTEIN 45"/>
    <property type="match status" value="1"/>
</dbReference>
<accession>A0A843VT71</accession>
<feature type="chain" id="PRO_5032410360" evidence="1">
    <location>
        <begin position="21"/>
        <end position="92"/>
    </location>
</feature>
<feature type="signal peptide" evidence="1">
    <location>
        <begin position="1"/>
        <end position="20"/>
    </location>
</feature>
<dbReference type="OrthoDB" id="1702020at2759"/>
<keyword evidence="1" id="KW-0732">Signal</keyword>
<dbReference type="PANTHER" id="PTHR36726:SF4">
    <property type="entry name" value="CLAVATA3_ESR (CLE)-RELATED PROTEIN 45"/>
    <property type="match status" value="1"/>
</dbReference>
<organism evidence="2 3">
    <name type="scientific">Colocasia esculenta</name>
    <name type="common">Wild taro</name>
    <name type="synonym">Arum esculentum</name>
    <dbReference type="NCBI Taxonomy" id="4460"/>
    <lineage>
        <taxon>Eukaryota</taxon>
        <taxon>Viridiplantae</taxon>
        <taxon>Streptophyta</taxon>
        <taxon>Embryophyta</taxon>
        <taxon>Tracheophyta</taxon>
        <taxon>Spermatophyta</taxon>
        <taxon>Magnoliopsida</taxon>
        <taxon>Liliopsida</taxon>
        <taxon>Araceae</taxon>
        <taxon>Aroideae</taxon>
        <taxon>Colocasieae</taxon>
        <taxon>Colocasia</taxon>
    </lineage>
</organism>
<comment type="caution">
    <text evidence="2">The sequence shown here is derived from an EMBL/GenBank/DDBJ whole genome shotgun (WGS) entry which is preliminary data.</text>
</comment>
<sequence>MVLHAHRLLALVVLVGFLAAQPEKACGLRSIGFVLRWTDEETAAGKSRHALEDVELDVNVDVQLAPAPLSFDLNRTSKRRVPRGSDPIHNRC</sequence>
<evidence type="ECO:0000313" key="3">
    <source>
        <dbReference type="Proteomes" id="UP000652761"/>
    </source>
</evidence>
<evidence type="ECO:0000313" key="2">
    <source>
        <dbReference type="EMBL" id="MQL96730.1"/>
    </source>
</evidence>
<dbReference type="Proteomes" id="UP000652761">
    <property type="component" value="Unassembled WGS sequence"/>
</dbReference>